<protein>
    <recommendedName>
        <fullName evidence="3">Glycosyl transferase CAP10 domain-containing protein</fullName>
    </recommendedName>
</protein>
<keyword evidence="2" id="KW-0808">Transferase</keyword>
<dbReference type="PANTHER" id="PTHR12203:SF35">
    <property type="entry name" value="PROTEIN O-GLUCOSYLTRANSFERASE 1"/>
    <property type="match status" value="1"/>
</dbReference>
<evidence type="ECO:0000313" key="5">
    <source>
        <dbReference type="Proteomes" id="UP000612055"/>
    </source>
</evidence>
<proteinExistence type="inferred from homology"/>
<comment type="caution">
    <text evidence="4">The sequence shown here is derived from an EMBL/GenBank/DDBJ whole genome shotgun (WGS) entry which is preliminary data.</text>
</comment>
<gene>
    <name evidence="4" type="ORF">HYH03_017537</name>
</gene>
<dbReference type="GO" id="GO:0016740">
    <property type="term" value="F:transferase activity"/>
    <property type="evidence" value="ECO:0007669"/>
    <property type="project" value="UniProtKB-KW"/>
</dbReference>
<name>A0A836BP15_9CHLO</name>
<dbReference type="OrthoDB" id="541052at2759"/>
<evidence type="ECO:0000256" key="1">
    <source>
        <dbReference type="ARBA" id="ARBA00010118"/>
    </source>
</evidence>
<dbReference type="Pfam" id="PF05686">
    <property type="entry name" value="Glyco_transf_90"/>
    <property type="match status" value="1"/>
</dbReference>
<dbReference type="AlphaFoldDB" id="A0A836BP15"/>
<dbReference type="InterPro" id="IPR051091">
    <property type="entry name" value="O-Glucosyltr/Glycosyltrsf_90"/>
</dbReference>
<dbReference type="Proteomes" id="UP000612055">
    <property type="component" value="Unassembled WGS sequence"/>
</dbReference>
<sequence length="405" mass="47855">MRQLYEDNLEQDLFYWRNKLKGTKLSIKDLLATFDNYQRRTTTGEPMWISSENSVVLIKDNKWYYPFRPFEYDTDCTKQDTWCDPRILHSQWAFERWTSELGIKFPDVLFYHDTGDAGGCLDLEMDNACPAPVFTYFKQRDDPTFTERWGPGKMMYPLVHQRTILFPSAYMDVDRDGWPNFKPMPLYTFPLEEKVPKAVFRGAGWCPTWHHPRFVFCARWHLADNLTHTNPEYVDAAKDRDFLGIRDHAKFKYLVAADGTGPSNRFSKLLHLDSLVLKEDSPFLAHFYRSVHPWQHYVPIFAVNENDTLTMVEHFNQPNRDVDYKRIVSNANRFAAKFLCDRALALYMRRALTEYKALFEDMQGFIDSTVWPLVQAKRQLGIDYHESITPFQPMFGRRARHTSEL</sequence>
<evidence type="ECO:0000313" key="4">
    <source>
        <dbReference type="EMBL" id="KAG2483595.1"/>
    </source>
</evidence>
<reference evidence="4" key="1">
    <citation type="journal article" date="2020" name="bioRxiv">
        <title>Comparative genomics of Chlamydomonas.</title>
        <authorList>
            <person name="Craig R.J."/>
            <person name="Hasan A.R."/>
            <person name="Ness R.W."/>
            <person name="Keightley P.D."/>
        </authorList>
    </citation>
    <scope>NUCLEOTIDE SEQUENCE</scope>
    <source>
        <strain evidence="4">CCAP 11/70</strain>
    </source>
</reference>
<accession>A0A836BP15</accession>
<dbReference type="SMART" id="SM00672">
    <property type="entry name" value="CAP10"/>
    <property type="match status" value="1"/>
</dbReference>
<keyword evidence="5" id="KW-1185">Reference proteome</keyword>
<organism evidence="4 5">
    <name type="scientific">Edaphochlamys debaryana</name>
    <dbReference type="NCBI Taxonomy" id="47281"/>
    <lineage>
        <taxon>Eukaryota</taxon>
        <taxon>Viridiplantae</taxon>
        <taxon>Chlorophyta</taxon>
        <taxon>core chlorophytes</taxon>
        <taxon>Chlorophyceae</taxon>
        <taxon>CS clade</taxon>
        <taxon>Chlamydomonadales</taxon>
        <taxon>Chlamydomonadales incertae sedis</taxon>
        <taxon>Edaphochlamys</taxon>
    </lineage>
</organism>
<dbReference type="InterPro" id="IPR006598">
    <property type="entry name" value="CAP10"/>
</dbReference>
<evidence type="ECO:0000256" key="2">
    <source>
        <dbReference type="ARBA" id="ARBA00022679"/>
    </source>
</evidence>
<feature type="domain" description="Glycosyl transferase CAP10" evidence="3">
    <location>
        <begin position="130"/>
        <end position="361"/>
    </location>
</feature>
<comment type="similarity">
    <text evidence="1">Belongs to the glycosyltransferase 90 family.</text>
</comment>
<evidence type="ECO:0000259" key="3">
    <source>
        <dbReference type="SMART" id="SM00672"/>
    </source>
</evidence>
<dbReference type="PANTHER" id="PTHR12203">
    <property type="entry name" value="KDEL LYS-ASP-GLU-LEU CONTAINING - RELATED"/>
    <property type="match status" value="1"/>
</dbReference>
<dbReference type="EMBL" id="JAEHOE010000171">
    <property type="protein sequence ID" value="KAG2483595.1"/>
    <property type="molecule type" value="Genomic_DNA"/>
</dbReference>